<dbReference type="InterPro" id="IPR036397">
    <property type="entry name" value="RNaseH_sf"/>
</dbReference>
<evidence type="ECO:0000259" key="1">
    <source>
        <dbReference type="Pfam" id="PF13358"/>
    </source>
</evidence>
<evidence type="ECO:0000313" key="2">
    <source>
        <dbReference type="EMBL" id="CAD7654500.1"/>
    </source>
</evidence>
<evidence type="ECO:0000313" key="3">
    <source>
        <dbReference type="Proteomes" id="UP000728032"/>
    </source>
</evidence>
<dbReference type="EMBL" id="OC922889">
    <property type="protein sequence ID" value="CAD7654500.1"/>
    <property type="molecule type" value="Genomic_DNA"/>
</dbReference>
<dbReference type="AlphaFoldDB" id="A0A7R9QRW8"/>
<reference evidence="2" key="1">
    <citation type="submission" date="2020-11" db="EMBL/GenBank/DDBJ databases">
        <authorList>
            <person name="Tran Van P."/>
        </authorList>
    </citation>
    <scope>NUCLEOTIDE SEQUENCE</scope>
</reference>
<organism evidence="2">
    <name type="scientific">Oppiella nova</name>
    <dbReference type="NCBI Taxonomy" id="334625"/>
    <lineage>
        <taxon>Eukaryota</taxon>
        <taxon>Metazoa</taxon>
        <taxon>Ecdysozoa</taxon>
        <taxon>Arthropoda</taxon>
        <taxon>Chelicerata</taxon>
        <taxon>Arachnida</taxon>
        <taxon>Acari</taxon>
        <taxon>Acariformes</taxon>
        <taxon>Sarcoptiformes</taxon>
        <taxon>Oribatida</taxon>
        <taxon>Brachypylina</taxon>
        <taxon>Oppioidea</taxon>
        <taxon>Oppiidae</taxon>
        <taxon>Oppiella</taxon>
    </lineage>
</organism>
<dbReference type="OrthoDB" id="4843387at2759"/>
<feature type="domain" description="Tc1-like transposase DDE" evidence="1">
    <location>
        <begin position="193"/>
        <end position="277"/>
    </location>
</feature>
<dbReference type="InterPro" id="IPR038717">
    <property type="entry name" value="Tc1-like_DDE_dom"/>
</dbReference>
<dbReference type="GO" id="GO:0003676">
    <property type="term" value="F:nucleic acid binding"/>
    <property type="evidence" value="ECO:0007669"/>
    <property type="project" value="InterPro"/>
</dbReference>
<sequence length="310" mass="36999">MSLSHIAAENEIPFRRFIKLRALGEGMHRLLRKFGFSRATYYRWCQYDDDEIPLLKPSHTGRPRITSVEEDDLIAEVGIENRWDSLDKWRDDERLAASEAIFHASDRTLYRRLNEKGIRKCVAAVKQRLTQMHRERRLSYANDFKDWTFEDWSRVIFIDEFGIDTSDNGKLRVFRYRSERFSFHGIGPIMRVKNFSKEVYVEYLEQHLLYYINEHFEDGNFHLLHDGHRAHTSTYVKEWIFETFGLEYQYIVFPHPACSPDMNPVEHVGGMLKHLVRTYKPQICTADVKVYNNKTDKYLHIEKPKLRAEI</sequence>
<protein>
    <recommendedName>
        <fullName evidence="1">Tc1-like transposase DDE domain-containing protein</fullName>
    </recommendedName>
</protein>
<dbReference type="Proteomes" id="UP000728032">
    <property type="component" value="Unassembled WGS sequence"/>
</dbReference>
<gene>
    <name evidence="2" type="ORF">ONB1V03_LOCUS11147</name>
</gene>
<dbReference type="Gene3D" id="3.30.420.10">
    <property type="entry name" value="Ribonuclease H-like superfamily/Ribonuclease H"/>
    <property type="match status" value="1"/>
</dbReference>
<dbReference type="EMBL" id="CAJPVJ010008064">
    <property type="protein sequence ID" value="CAG2171687.1"/>
    <property type="molecule type" value="Genomic_DNA"/>
</dbReference>
<accession>A0A7R9QRW8</accession>
<dbReference type="Pfam" id="PF13358">
    <property type="entry name" value="DDE_3"/>
    <property type="match status" value="1"/>
</dbReference>
<proteinExistence type="predicted"/>
<keyword evidence="3" id="KW-1185">Reference proteome</keyword>
<name>A0A7R9QRW8_9ACAR</name>